<evidence type="ECO:0000256" key="4">
    <source>
        <dbReference type="ARBA" id="ARBA00022598"/>
    </source>
</evidence>
<keyword evidence="8" id="KW-1185">Reference proteome</keyword>
<dbReference type="Pfam" id="PF00501">
    <property type="entry name" value="AMP-binding"/>
    <property type="match status" value="1"/>
</dbReference>
<dbReference type="Pfam" id="PF13193">
    <property type="entry name" value="AMP-binding_C"/>
    <property type="match status" value="1"/>
</dbReference>
<dbReference type="PANTHER" id="PTHR43201">
    <property type="entry name" value="ACYL-COA SYNTHETASE"/>
    <property type="match status" value="1"/>
</dbReference>
<dbReference type="InterPro" id="IPR023213">
    <property type="entry name" value="CAT-like_dom_sf"/>
</dbReference>
<dbReference type="PROSITE" id="PS00455">
    <property type="entry name" value="AMP_BINDING"/>
    <property type="match status" value="1"/>
</dbReference>
<dbReference type="OrthoDB" id="10253869at2759"/>
<dbReference type="InterPro" id="IPR042099">
    <property type="entry name" value="ANL_N_sf"/>
</dbReference>
<dbReference type="SUPFAM" id="SSF52777">
    <property type="entry name" value="CoA-dependent acyltransferases"/>
    <property type="match status" value="1"/>
</dbReference>
<keyword evidence="3" id="KW-0597">Phosphoprotein</keyword>
<sequence>MLSNCDTRSIALMSNPSYDGPYCEKTFANPEIERELAEIHGEQLHDLHLTLWDLFSSAAASYPKHDALVSLWQSTDQTSSTTQVLANGSEKPPLRWSYAKLKGKAERLAESLHRLGCRPGMRLAAVLWNSAEYGLFFWAAARLQMVFVPIDATIPKDARALTLFVQSHVVVAQDADGAATLDLAQTVLEAPCLRIQCSRQDVEGWFRLCEVSNLKPEAEISPSTMDEVATLYDDTNRSTEDKTALIIFTSGTTGQPKGCPHTNRNLASETCDFDPEVDPSYFLRWLVHTPVSHIFAISNVIRAWRFGGTVVFPSRSFNVDATLHALVQEQCSFMSATPTLAKALMAHPSFPSPDKLDLRLVTLAGTSICLEDINLCRHGLGAKMAIQVYGLSEGAPLITFARTDPDLVDGYHPGVGKLLPGAAARICRPGSREILRRGDTGELHVGGTSIITKYYNMDEDESMYEDETGPWLATGDQAKIDEHGVVYILGRYKDLIIRGGENIYPIRIESNLEKIPGVQAQVVGVPDELAGQVPVAIAILPDGVTKSQLMEKSRSIDPRHAIGAVYTIEELGLDAFPVTSLGKVKKEVLRQRLAKLREFVESKEPHSAVAKEQLKYQPAQKYITKLLGIWETLSGTRPAVTDSITLLADSITLLRYCDSVLRVCGQRLYMQDLVQNDTVEKQANLLLSREMQNGSLATIHGHATNGFGNRSVVPVQQRQLSLPATTTYPPFSVDEKDIWKSVQETIVNVGLADAGVEDILPIRHSLHRTAIGMRPQSYHNRMVFQVRDVPYDKICRGLEKALSSRPMLRAIVFEPSHSVPFHAVLSPSSDLFDKLIQHADVETEAEAIRISRDDSVEGHSSPFMFQSNLVKIGTGDKHFLIFTFNHSVIDALSLTHLYYELDRWIQDSTLEVPALTPYRLFSDLFNQYENSEPAQKSVKFHVKRLRGISRLGRALWPQQRAPGMMTCNDQGSLYADERCQVRDKVWEGEWEMRAAEFQYPRSSRVICLPGLIGLREKHAIPPSLFARSSSHAIFNSWESGRSWPFVPSWMDKLLPPPMSIDGPTVQWLLNMSEVFRGETVAEFLQRMVYEQEQMKENEHAPWNLVVHGLRDEGDMAETASFRQSFVWDVSLAMHLYPGDRTDFKTLEPVSRYDWPDCGLFWNAFMIDSVNLYFIASWDTAQMNDREVDGCCDSLADVMRKLAEEGNWEKKVGDVFAV</sequence>
<dbReference type="InterPro" id="IPR025110">
    <property type="entry name" value="AMP-bd_C"/>
</dbReference>
<reference evidence="7" key="1">
    <citation type="journal article" date="2021" name="Nat. Commun.">
        <title>Genetic determinants of endophytism in the Arabidopsis root mycobiome.</title>
        <authorList>
            <person name="Mesny F."/>
            <person name="Miyauchi S."/>
            <person name="Thiergart T."/>
            <person name="Pickel B."/>
            <person name="Atanasova L."/>
            <person name="Karlsson M."/>
            <person name="Huettel B."/>
            <person name="Barry K.W."/>
            <person name="Haridas S."/>
            <person name="Chen C."/>
            <person name="Bauer D."/>
            <person name="Andreopoulos W."/>
            <person name="Pangilinan J."/>
            <person name="LaButti K."/>
            <person name="Riley R."/>
            <person name="Lipzen A."/>
            <person name="Clum A."/>
            <person name="Drula E."/>
            <person name="Henrissat B."/>
            <person name="Kohler A."/>
            <person name="Grigoriev I.V."/>
            <person name="Martin F.M."/>
            <person name="Hacquard S."/>
        </authorList>
    </citation>
    <scope>NUCLEOTIDE SEQUENCE</scope>
    <source>
        <strain evidence="7">MPI-CAGE-AT-0147</strain>
    </source>
</reference>
<dbReference type="EMBL" id="JAGMUV010000001">
    <property type="protein sequence ID" value="KAH7175395.1"/>
    <property type="molecule type" value="Genomic_DNA"/>
</dbReference>
<evidence type="ECO:0000259" key="6">
    <source>
        <dbReference type="Pfam" id="PF13193"/>
    </source>
</evidence>
<evidence type="ECO:0000259" key="5">
    <source>
        <dbReference type="Pfam" id="PF00501"/>
    </source>
</evidence>
<feature type="domain" description="AMP-dependent synthetase/ligase" evidence="5">
    <location>
        <begin position="91"/>
        <end position="455"/>
    </location>
</feature>
<proteinExistence type="inferred from homology"/>
<dbReference type="Proteomes" id="UP000738349">
    <property type="component" value="Unassembled WGS sequence"/>
</dbReference>
<comment type="similarity">
    <text evidence="1">Belongs to the ATP-dependent AMP-binding enzyme family.</text>
</comment>
<evidence type="ECO:0000313" key="8">
    <source>
        <dbReference type="Proteomes" id="UP000738349"/>
    </source>
</evidence>
<dbReference type="SUPFAM" id="SSF56801">
    <property type="entry name" value="Acetyl-CoA synthetase-like"/>
    <property type="match status" value="1"/>
</dbReference>
<organism evidence="7 8">
    <name type="scientific">Dactylonectria macrodidyma</name>
    <dbReference type="NCBI Taxonomy" id="307937"/>
    <lineage>
        <taxon>Eukaryota</taxon>
        <taxon>Fungi</taxon>
        <taxon>Dikarya</taxon>
        <taxon>Ascomycota</taxon>
        <taxon>Pezizomycotina</taxon>
        <taxon>Sordariomycetes</taxon>
        <taxon>Hypocreomycetidae</taxon>
        <taxon>Hypocreales</taxon>
        <taxon>Nectriaceae</taxon>
        <taxon>Dactylonectria</taxon>
    </lineage>
</organism>
<gene>
    <name evidence="7" type="ORF">EDB81DRAFT_895928</name>
</gene>
<dbReference type="CDD" id="cd04433">
    <property type="entry name" value="AFD_class_I"/>
    <property type="match status" value="1"/>
</dbReference>
<dbReference type="GO" id="GO:0031956">
    <property type="term" value="F:medium-chain fatty acid-CoA ligase activity"/>
    <property type="evidence" value="ECO:0007669"/>
    <property type="project" value="TreeGrafter"/>
</dbReference>
<keyword evidence="4" id="KW-0436">Ligase</keyword>
<dbReference type="InterPro" id="IPR020845">
    <property type="entry name" value="AMP-binding_CS"/>
</dbReference>
<dbReference type="InterPro" id="IPR045851">
    <property type="entry name" value="AMP-bd_C_sf"/>
</dbReference>
<dbReference type="Gene3D" id="3.30.300.30">
    <property type="match status" value="1"/>
</dbReference>
<dbReference type="Gene3D" id="3.30.559.10">
    <property type="entry name" value="Chloramphenicol acetyltransferase-like domain"/>
    <property type="match status" value="1"/>
</dbReference>
<dbReference type="InterPro" id="IPR000873">
    <property type="entry name" value="AMP-dep_synth/lig_dom"/>
</dbReference>
<evidence type="ECO:0000256" key="2">
    <source>
        <dbReference type="ARBA" id="ARBA00022450"/>
    </source>
</evidence>
<accession>A0A9P9FS10</accession>
<evidence type="ECO:0000256" key="1">
    <source>
        <dbReference type="ARBA" id="ARBA00006432"/>
    </source>
</evidence>
<dbReference type="GO" id="GO:0006631">
    <property type="term" value="P:fatty acid metabolic process"/>
    <property type="evidence" value="ECO:0007669"/>
    <property type="project" value="TreeGrafter"/>
</dbReference>
<name>A0A9P9FS10_9HYPO</name>
<evidence type="ECO:0000313" key="7">
    <source>
        <dbReference type="EMBL" id="KAH7175395.1"/>
    </source>
</evidence>
<feature type="domain" description="AMP-binding enzyme C-terminal" evidence="6">
    <location>
        <begin position="508"/>
        <end position="582"/>
    </location>
</feature>
<comment type="caution">
    <text evidence="7">The sequence shown here is derived from an EMBL/GenBank/DDBJ whole genome shotgun (WGS) entry which is preliminary data.</text>
</comment>
<evidence type="ECO:0000256" key="3">
    <source>
        <dbReference type="ARBA" id="ARBA00022553"/>
    </source>
</evidence>
<dbReference type="PANTHER" id="PTHR43201:SF5">
    <property type="entry name" value="MEDIUM-CHAIN ACYL-COA LIGASE ACSF2, MITOCHONDRIAL"/>
    <property type="match status" value="1"/>
</dbReference>
<keyword evidence="2" id="KW-0596">Phosphopantetheine</keyword>
<dbReference type="AlphaFoldDB" id="A0A9P9FS10"/>
<dbReference type="Gene3D" id="3.40.50.12780">
    <property type="entry name" value="N-terminal domain of ligase-like"/>
    <property type="match status" value="1"/>
</dbReference>
<protein>
    <submittedName>
        <fullName evidence="7">Uncharacterized protein</fullName>
    </submittedName>
</protein>